<proteinExistence type="predicted"/>
<dbReference type="AlphaFoldDB" id="A0A0E9UX13"/>
<reference evidence="1" key="1">
    <citation type="submission" date="2014-11" db="EMBL/GenBank/DDBJ databases">
        <authorList>
            <person name="Amaro Gonzalez C."/>
        </authorList>
    </citation>
    <scope>NUCLEOTIDE SEQUENCE</scope>
</reference>
<evidence type="ECO:0000313" key="1">
    <source>
        <dbReference type="EMBL" id="JAH69725.1"/>
    </source>
</evidence>
<organism evidence="1">
    <name type="scientific">Anguilla anguilla</name>
    <name type="common">European freshwater eel</name>
    <name type="synonym">Muraena anguilla</name>
    <dbReference type="NCBI Taxonomy" id="7936"/>
    <lineage>
        <taxon>Eukaryota</taxon>
        <taxon>Metazoa</taxon>
        <taxon>Chordata</taxon>
        <taxon>Craniata</taxon>
        <taxon>Vertebrata</taxon>
        <taxon>Euteleostomi</taxon>
        <taxon>Actinopterygii</taxon>
        <taxon>Neopterygii</taxon>
        <taxon>Teleostei</taxon>
        <taxon>Anguilliformes</taxon>
        <taxon>Anguillidae</taxon>
        <taxon>Anguilla</taxon>
    </lineage>
</organism>
<protein>
    <submittedName>
        <fullName evidence="1">Uncharacterized protein</fullName>
    </submittedName>
</protein>
<name>A0A0E9UX13_ANGAN</name>
<dbReference type="EMBL" id="GBXM01038852">
    <property type="protein sequence ID" value="JAH69725.1"/>
    <property type="molecule type" value="Transcribed_RNA"/>
</dbReference>
<reference evidence="1" key="2">
    <citation type="journal article" date="2015" name="Fish Shellfish Immunol.">
        <title>Early steps in the European eel (Anguilla anguilla)-Vibrio vulnificus interaction in the gills: Role of the RtxA13 toxin.</title>
        <authorList>
            <person name="Callol A."/>
            <person name="Pajuelo D."/>
            <person name="Ebbesson L."/>
            <person name="Teles M."/>
            <person name="MacKenzie S."/>
            <person name="Amaro C."/>
        </authorList>
    </citation>
    <scope>NUCLEOTIDE SEQUENCE</scope>
</reference>
<accession>A0A0E9UX13</accession>
<sequence>MIARSQNINEQQSKLNS</sequence>